<dbReference type="SUPFAM" id="SSF144232">
    <property type="entry name" value="HIT/MYND zinc finger-like"/>
    <property type="match status" value="1"/>
</dbReference>
<dbReference type="PROSITE" id="PS01360">
    <property type="entry name" value="ZF_MYND_1"/>
    <property type="match status" value="1"/>
</dbReference>
<evidence type="ECO:0000256" key="7">
    <source>
        <dbReference type="ARBA" id="ARBA00023002"/>
    </source>
</evidence>
<feature type="domain" description="Fe2OG dioxygenase" evidence="14">
    <location>
        <begin position="453"/>
        <end position="551"/>
    </location>
</feature>
<dbReference type="InterPro" id="IPR051559">
    <property type="entry name" value="HIF_prolyl_hydroxylases"/>
</dbReference>
<evidence type="ECO:0000256" key="5">
    <source>
        <dbReference type="ARBA" id="ARBA00022896"/>
    </source>
</evidence>
<dbReference type="PANTHER" id="PTHR12907">
    <property type="entry name" value="EGL NINE HOMOLOG-RELATED"/>
    <property type="match status" value="1"/>
</dbReference>
<evidence type="ECO:0000313" key="16">
    <source>
        <dbReference type="Proteomes" id="UP000827892"/>
    </source>
</evidence>
<dbReference type="Proteomes" id="UP000827892">
    <property type="component" value="Chromosome V"/>
</dbReference>
<feature type="compositionally biased region" description="Polar residues" evidence="12">
    <location>
        <begin position="632"/>
        <end position="656"/>
    </location>
</feature>
<dbReference type="GO" id="GO:0008270">
    <property type="term" value="F:zinc ion binding"/>
    <property type="evidence" value="ECO:0007669"/>
    <property type="project" value="UniProtKB-KW"/>
</dbReference>
<dbReference type="Gene3D" id="2.60.120.620">
    <property type="entry name" value="q2cbj1_9rhob like domain"/>
    <property type="match status" value="1"/>
</dbReference>
<reference evidence="15 16" key="1">
    <citation type="submission" date="2022-02" db="EMBL/GenBank/DDBJ databases">
        <title>Chromosome-level reference genomes for two strains of Caenorhabditis briggsae: an improved platform for comparative genomics.</title>
        <authorList>
            <person name="Stevens L."/>
            <person name="Andersen E.C."/>
        </authorList>
    </citation>
    <scope>NUCLEOTIDE SEQUENCE [LARGE SCALE GENOMIC DNA]</scope>
    <source>
        <strain evidence="15">QX1410_ONT</strain>
        <tissue evidence="15">Whole-organism</tissue>
    </source>
</reference>
<dbReference type="OMA" id="HRFAITI"/>
<dbReference type="InterPro" id="IPR002893">
    <property type="entry name" value="Znf_MYND"/>
</dbReference>
<feature type="domain" description="MYND-type" evidence="13">
    <location>
        <begin position="41"/>
        <end position="81"/>
    </location>
</feature>
<evidence type="ECO:0000256" key="3">
    <source>
        <dbReference type="ARBA" id="ARBA00022771"/>
    </source>
</evidence>
<dbReference type="Pfam" id="PF13640">
    <property type="entry name" value="2OG-FeII_Oxy_3"/>
    <property type="match status" value="1"/>
</dbReference>
<keyword evidence="6" id="KW-0223">Dioxygenase</keyword>
<name>A0AAE9A4T9_CAEBR</name>
<dbReference type="PROSITE" id="PS50865">
    <property type="entry name" value="ZF_MYND_2"/>
    <property type="match status" value="1"/>
</dbReference>
<keyword evidence="2" id="KW-0479">Metal-binding</keyword>
<keyword evidence="8" id="KW-0408">Iron</keyword>
<dbReference type="EMBL" id="CP090895">
    <property type="protein sequence ID" value="ULT89628.1"/>
    <property type="molecule type" value="Genomic_DNA"/>
</dbReference>
<organism evidence="15 16">
    <name type="scientific">Caenorhabditis briggsae</name>
    <dbReference type="NCBI Taxonomy" id="6238"/>
    <lineage>
        <taxon>Eukaryota</taxon>
        <taxon>Metazoa</taxon>
        <taxon>Ecdysozoa</taxon>
        <taxon>Nematoda</taxon>
        <taxon>Chromadorea</taxon>
        <taxon>Rhabditida</taxon>
        <taxon>Rhabditina</taxon>
        <taxon>Rhabditomorpha</taxon>
        <taxon>Rhabditoidea</taxon>
        <taxon>Rhabditidae</taxon>
        <taxon>Peloderinae</taxon>
        <taxon>Caenorhabditis</taxon>
    </lineage>
</organism>
<evidence type="ECO:0000259" key="13">
    <source>
        <dbReference type="PROSITE" id="PS50865"/>
    </source>
</evidence>
<feature type="region of interest" description="Disordered" evidence="12">
    <location>
        <begin position="559"/>
        <end position="712"/>
    </location>
</feature>
<evidence type="ECO:0000256" key="10">
    <source>
        <dbReference type="ARBA" id="ARBA00049134"/>
    </source>
</evidence>
<evidence type="ECO:0000256" key="11">
    <source>
        <dbReference type="PROSITE-ProRule" id="PRU00134"/>
    </source>
</evidence>
<dbReference type="Gene3D" id="6.10.140.2220">
    <property type="match status" value="1"/>
</dbReference>
<dbReference type="SUPFAM" id="SSF51197">
    <property type="entry name" value="Clavaminate synthase-like"/>
    <property type="match status" value="1"/>
</dbReference>
<dbReference type="InterPro" id="IPR044862">
    <property type="entry name" value="Pro_4_hyd_alph_FE2OG_OXY"/>
</dbReference>
<sequence length="712" mass="78956">MSIASLGDTGGTKINEGATSSTSSLFASLMLPSSSSTILQCSYCGSSFSPNQLQTCLFCGTVSYCSKEHQRIDWVTHKMICKSLQTRGMVPSNPIPQPIPASLAPVPPSVTFDDSALTTSLLLSLQHNPIISQPVPNFQPTFSILTNPEPEPVIPTQIPQRIENPAPAISFSSLGSAFKPYRNTNVFNSLSSESVSSMSHEASLERLSSASLALLSASSTAQSDLNQLAQVLSLAGDSGASLAPLVHPSTVSLAVPTAADEPMMIGGERLIPTDDPDIQIIETDGTSSAPKPRKRPTPTSTADPKIVYKDHNKNVVYSTTLQEHQRHLQSRGLVVNLHQAMVMRLRYIAEHVIRSLNEFGWAVVDNFLGSDHYKYTAKEIERLYERGLFGPGQVMEGKNKDESHIKDIRSDHIYWYDGRDTRAKDAATVRLLISMIDSVIQHFKKRIDHNIGGRSRAMLAIYPGNGTRYVKHVDNPVKDGRCVTTIYYCNENWDMTKDGGTLRLYPETSRTPMDIDPRADRLVFFWSDRRNPHEVMPVYRHRFAITIWYMDKSERDMALTKGKEGDGACTSKKENDPTSSPPDSDELDVPPRPKKAPSTHELHKLDLRMFPSTSSDPTIISAASEDRVDSCNDYQSTSSLAHPDSTDSGVSLSTLQSRHHHHHHERRNSIQSLSDDYRSERSNQRRSSTSSDQDLDEDDLPPPPTDNPEYII</sequence>
<keyword evidence="3 11" id="KW-0863">Zinc-finger</keyword>
<dbReference type="InterPro" id="IPR005123">
    <property type="entry name" value="Oxoglu/Fe-dep_dioxygenase_dom"/>
</dbReference>
<evidence type="ECO:0000313" key="15">
    <source>
        <dbReference type="EMBL" id="ULT89628.1"/>
    </source>
</evidence>
<dbReference type="PANTHER" id="PTHR12907:SF26">
    <property type="entry name" value="HIF PROLYL HYDROXYLASE, ISOFORM C"/>
    <property type="match status" value="1"/>
</dbReference>
<feature type="compositionally biased region" description="Basic and acidic residues" evidence="12">
    <location>
        <begin position="559"/>
        <end position="576"/>
    </location>
</feature>
<dbReference type="KEGG" id="cbr:CBG_09602"/>
<evidence type="ECO:0000256" key="6">
    <source>
        <dbReference type="ARBA" id="ARBA00022964"/>
    </source>
</evidence>
<feature type="compositionally biased region" description="Basic and acidic residues" evidence="12">
    <location>
        <begin position="598"/>
        <end position="607"/>
    </location>
</feature>
<comment type="catalytic activity">
    <reaction evidence="10">
        <text>L-prolyl-[hypoxia-inducible factor alpha subunit] + 2-oxoglutarate + O2 = trans-4-hydroxy-L-prolyl-[hypoxia-inducible factor alpha subunit] + succinate + CO2</text>
        <dbReference type="Rhea" id="RHEA:48400"/>
        <dbReference type="Rhea" id="RHEA-COMP:12093"/>
        <dbReference type="Rhea" id="RHEA-COMP:12094"/>
        <dbReference type="ChEBI" id="CHEBI:15379"/>
        <dbReference type="ChEBI" id="CHEBI:16526"/>
        <dbReference type="ChEBI" id="CHEBI:16810"/>
        <dbReference type="ChEBI" id="CHEBI:30031"/>
        <dbReference type="ChEBI" id="CHEBI:50342"/>
        <dbReference type="ChEBI" id="CHEBI:61965"/>
        <dbReference type="EC" id="1.14.11.29"/>
    </reaction>
</comment>
<keyword evidence="4" id="KW-0862">Zinc</keyword>
<dbReference type="GO" id="GO:0031418">
    <property type="term" value="F:L-ascorbic acid binding"/>
    <property type="evidence" value="ECO:0007669"/>
    <property type="project" value="UniProtKB-KW"/>
</dbReference>
<dbReference type="GO" id="GO:0160082">
    <property type="term" value="F:hypoxia-inducible factor-proline dioxygenase activity"/>
    <property type="evidence" value="ECO:0007669"/>
    <property type="project" value="UniProtKB-EC"/>
</dbReference>
<accession>A0AAE9A4T9</accession>
<evidence type="ECO:0000256" key="9">
    <source>
        <dbReference type="ARBA" id="ARBA00039004"/>
    </source>
</evidence>
<comment type="cofactor">
    <cofactor evidence="1">
        <name>L-ascorbate</name>
        <dbReference type="ChEBI" id="CHEBI:38290"/>
    </cofactor>
</comment>
<protein>
    <recommendedName>
        <fullName evidence="9">hypoxia-inducible factor-proline dioxygenase</fullName>
        <ecNumber evidence="9">1.14.11.29</ecNumber>
    </recommendedName>
</protein>
<dbReference type="GO" id="GO:0005506">
    <property type="term" value="F:iron ion binding"/>
    <property type="evidence" value="ECO:0007669"/>
    <property type="project" value="InterPro"/>
</dbReference>
<evidence type="ECO:0000256" key="1">
    <source>
        <dbReference type="ARBA" id="ARBA00001961"/>
    </source>
</evidence>
<gene>
    <name evidence="15" type="ORF">L3Y34_008210</name>
</gene>
<keyword evidence="7" id="KW-0560">Oxidoreductase</keyword>
<dbReference type="AlphaFoldDB" id="A0AAE9A4T9"/>
<evidence type="ECO:0000259" key="14">
    <source>
        <dbReference type="PROSITE" id="PS51471"/>
    </source>
</evidence>
<evidence type="ECO:0000256" key="8">
    <source>
        <dbReference type="ARBA" id="ARBA00023004"/>
    </source>
</evidence>
<dbReference type="Pfam" id="PF01753">
    <property type="entry name" value="zf-MYND"/>
    <property type="match status" value="1"/>
</dbReference>
<dbReference type="InterPro" id="IPR006620">
    <property type="entry name" value="Pro_4_hyd_alph"/>
</dbReference>
<evidence type="ECO:0000256" key="12">
    <source>
        <dbReference type="SAM" id="MobiDB-lite"/>
    </source>
</evidence>
<keyword evidence="5" id="KW-0847">Vitamin C</keyword>
<evidence type="ECO:0000256" key="4">
    <source>
        <dbReference type="ARBA" id="ARBA00022833"/>
    </source>
</evidence>
<dbReference type="PROSITE" id="PS51471">
    <property type="entry name" value="FE2OG_OXY"/>
    <property type="match status" value="1"/>
</dbReference>
<feature type="compositionally biased region" description="Basic residues" evidence="12">
    <location>
        <begin position="657"/>
        <end position="666"/>
    </location>
</feature>
<dbReference type="EC" id="1.14.11.29" evidence="9"/>
<dbReference type="SMART" id="SM00702">
    <property type="entry name" value="P4Hc"/>
    <property type="match status" value="1"/>
</dbReference>
<proteinExistence type="predicted"/>
<evidence type="ECO:0000256" key="2">
    <source>
        <dbReference type="ARBA" id="ARBA00022723"/>
    </source>
</evidence>
<feature type="region of interest" description="Disordered" evidence="12">
    <location>
        <begin position="280"/>
        <end position="304"/>
    </location>
</feature>